<dbReference type="AlphaFoldDB" id="A0AAN6MZ35"/>
<comment type="caution">
    <text evidence="1">The sequence shown here is derived from an EMBL/GenBank/DDBJ whole genome shotgun (WGS) entry which is preliminary data.</text>
</comment>
<protein>
    <submittedName>
        <fullName evidence="1">Uncharacterized protein</fullName>
    </submittedName>
</protein>
<dbReference type="PANTHER" id="PTHR37535">
    <property type="entry name" value="FLUG DOMAIN PROTEIN"/>
    <property type="match status" value="1"/>
</dbReference>
<evidence type="ECO:0000313" key="1">
    <source>
        <dbReference type="EMBL" id="KAK3934868.1"/>
    </source>
</evidence>
<dbReference type="InterPro" id="IPR021842">
    <property type="entry name" value="DUF3435"/>
</dbReference>
<proteinExistence type="predicted"/>
<dbReference type="PANTHER" id="PTHR37535:SF3">
    <property type="entry name" value="FLUG DOMAIN-CONTAINING PROTEIN"/>
    <property type="match status" value="1"/>
</dbReference>
<reference evidence="2" key="1">
    <citation type="journal article" date="2023" name="Mol. Phylogenet. Evol.">
        <title>Genome-scale phylogeny and comparative genomics of the fungal order Sordariales.</title>
        <authorList>
            <person name="Hensen N."/>
            <person name="Bonometti L."/>
            <person name="Westerberg I."/>
            <person name="Brannstrom I.O."/>
            <person name="Guillou S."/>
            <person name="Cros-Aarteil S."/>
            <person name="Calhoun S."/>
            <person name="Haridas S."/>
            <person name="Kuo A."/>
            <person name="Mondo S."/>
            <person name="Pangilinan J."/>
            <person name="Riley R."/>
            <person name="LaButti K."/>
            <person name="Andreopoulos B."/>
            <person name="Lipzen A."/>
            <person name="Chen C."/>
            <person name="Yan M."/>
            <person name="Daum C."/>
            <person name="Ng V."/>
            <person name="Clum A."/>
            <person name="Steindorff A."/>
            <person name="Ohm R.A."/>
            <person name="Martin F."/>
            <person name="Silar P."/>
            <person name="Natvig D.O."/>
            <person name="Lalanne C."/>
            <person name="Gautier V."/>
            <person name="Ament-Velasquez S.L."/>
            <person name="Kruys A."/>
            <person name="Hutchinson M.I."/>
            <person name="Powell A.J."/>
            <person name="Barry K."/>
            <person name="Miller A.N."/>
            <person name="Grigoriev I.V."/>
            <person name="Debuchy R."/>
            <person name="Gladieux P."/>
            <person name="Hiltunen Thoren M."/>
            <person name="Johannesson H."/>
        </authorList>
    </citation>
    <scope>NUCLEOTIDE SEQUENCE [LARGE SCALE GENOMIC DNA]</scope>
    <source>
        <strain evidence="2">CBS 340.73</strain>
    </source>
</reference>
<accession>A0AAN6MZ35</accession>
<evidence type="ECO:0000313" key="2">
    <source>
        <dbReference type="Proteomes" id="UP001303473"/>
    </source>
</evidence>
<organism evidence="1 2">
    <name type="scientific">Diplogelasinospora grovesii</name>
    <dbReference type="NCBI Taxonomy" id="303347"/>
    <lineage>
        <taxon>Eukaryota</taxon>
        <taxon>Fungi</taxon>
        <taxon>Dikarya</taxon>
        <taxon>Ascomycota</taxon>
        <taxon>Pezizomycotina</taxon>
        <taxon>Sordariomycetes</taxon>
        <taxon>Sordariomycetidae</taxon>
        <taxon>Sordariales</taxon>
        <taxon>Diplogelasinosporaceae</taxon>
        <taxon>Diplogelasinospora</taxon>
    </lineage>
</organism>
<dbReference type="EMBL" id="MU853955">
    <property type="protein sequence ID" value="KAK3934868.1"/>
    <property type="molecule type" value="Genomic_DNA"/>
</dbReference>
<dbReference type="Proteomes" id="UP001303473">
    <property type="component" value="Unassembled WGS sequence"/>
</dbReference>
<name>A0AAN6MZ35_9PEZI</name>
<gene>
    <name evidence="1" type="ORF">QBC46DRAFT_367938</name>
</gene>
<dbReference type="Pfam" id="PF11917">
    <property type="entry name" value="DUF3435"/>
    <property type="match status" value="1"/>
</dbReference>
<sequence>MAQVVHSEISMLYQTASPFNPEELLKKCHAPTFKGYLHWRCKHSRIKKEASIVTYWKVFSMFYSDKCGRWVDSAVLFDIGNVLDQAVLAHERLRVQIAVALIIAGATATRPGALIENLCYKDVEFHMFPPAPGGKRARIGIVDSPNKFGFHKEDTLLRDPILYLQSLAFADGAFLDDFKGPENIYNLIVPPGQPRMVLKWKEEWRDKPIFRDIQGRGANMDIASDRTFTYSRARIILIKLGRALGYEKVLEWYDLHRRSGKKLNNIGDSSTYVKFYMDDFNEVGLQEIVFGSEPQRDIIHLMGRLIRRSNAPTRLTDTQMTAVNKNKKLLELRRKKTSVAQKMKRMGWTPKSAPKEGRGAELLERHNRFARQIDTLRKTLYDKYSKEISRQLNGNKPSEHLAPPTIHYQLRAQERIAKLFSEAANITGYDELFAYRMQIVHKMTQLCKQREPRRSGKRLVRCQYRPKDCQAILGTFELSSATSGESIRRGGKSIKETVLKG</sequence>
<keyword evidence="2" id="KW-1185">Reference proteome</keyword>